<evidence type="ECO:0000313" key="4">
    <source>
        <dbReference type="EMBL" id="TWF37339.1"/>
    </source>
</evidence>
<dbReference type="Pfam" id="PF16344">
    <property type="entry name" value="FecR_C"/>
    <property type="match status" value="1"/>
</dbReference>
<reference evidence="4 5" key="1">
    <citation type="submission" date="2019-06" db="EMBL/GenBank/DDBJ databases">
        <title>Sorghum-associated microbial communities from plants grown in Nebraska, USA.</title>
        <authorList>
            <person name="Schachtman D."/>
        </authorList>
    </citation>
    <scope>NUCLEOTIDE SEQUENCE [LARGE SCALE GENOMIC DNA]</scope>
    <source>
        <strain evidence="4 5">1209</strain>
    </source>
</reference>
<dbReference type="Pfam" id="PF04773">
    <property type="entry name" value="FecR"/>
    <property type="match status" value="1"/>
</dbReference>
<keyword evidence="5" id="KW-1185">Reference proteome</keyword>
<proteinExistence type="predicted"/>
<dbReference type="EMBL" id="VIWO01000007">
    <property type="protein sequence ID" value="TWF37339.1"/>
    <property type="molecule type" value="Genomic_DNA"/>
</dbReference>
<dbReference type="PANTHER" id="PTHR30273:SF2">
    <property type="entry name" value="PROTEIN FECR"/>
    <property type="match status" value="1"/>
</dbReference>
<comment type="caution">
    <text evidence="4">The sequence shown here is derived from an EMBL/GenBank/DDBJ whole genome shotgun (WGS) entry which is preliminary data.</text>
</comment>
<keyword evidence="1" id="KW-1133">Transmembrane helix</keyword>
<gene>
    <name evidence="4" type="ORF">FHW36_107267</name>
</gene>
<feature type="domain" description="Protein FecR C-terminal" evidence="3">
    <location>
        <begin position="253"/>
        <end position="319"/>
    </location>
</feature>
<organism evidence="4 5">
    <name type="scientific">Chitinophaga polysaccharea</name>
    <dbReference type="NCBI Taxonomy" id="1293035"/>
    <lineage>
        <taxon>Bacteria</taxon>
        <taxon>Pseudomonadati</taxon>
        <taxon>Bacteroidota</taxon>
        <taxon>Chitinophagia</taxon>
        <taxon>Chitinophagales</taxon>
        <taxon>Chitinophagaceae</taxon>
        <taxon>Chitinophaga</taxon>
    </lineage>
</organism>
<dbReference type="AlphaFoldDB" id="A0A561PGV3"/>
<feature type="domain" description="FecR protein" evidence="2">
    <location>
        <begin position="116"/>
        <end position="210"/>
    </location>
</feature>
<keyword evidence="1" id="KW-0812">Transmembrane</keyword>
<keyword evidence="1" id="KW-0472">Membrane</keyword>
<dbReference type="InterPro" id="IPR012373">
    <property type="entry name" value="Ferrdict_sens_TM"/>
</dbReference>
<evidence type="ECO:0000256" key="1">
    <source>
        <dbReference type="SAM" id="Phobius"/>
    </source>
</evidence>
<evidence type="ECO:0000259" key="3">
    <source>
        <dbReference type="Pfam" id="PF16344"/>
    </source>
</evidence>
<dbReference type="Proteomes" id="UP000320811">
    <property type="component" value="Unassembled WGS sequence"/>
</dbReference>
<dbReference type="PANTHER" id="PTHR30273">
    <property type="entry name" value="PERIPLASMIC SIGNAL SENSOR AND SIGMA FACTOR ACTIVATOR FECR-RELATED"/>
    <property type="match status" value="1"/>
</dbReference>
<dbReference type="GO" id="GO:0016989">
    <property type="term" value="F:sigma factor antagonist activity"/>
    <property type="evidence" value="ECO:0007669"/>
    <property type="project" value="TreeGrafter"/>
</dbReference>
<evidence type="ECO:0000259" key="2">
    <source>
        <dbReference type="Pfam" id="PF04773"/>
    </source>
</evidence>
<accession>A0A561PGV3</accession>
<dbReference type="OrthoDB" id="636724at2"/>
<evidence type="ECO:0000313" key="5">
    <source>
        <dbReference type="Proteomes" id="UP000320811"/>
    </source>
</evidence>
<name>A0A561PGV3_9BACT</name>
<feature type="transmembrane region" description="Helical" evidence="1">
    <location>
        <begin position="82"/>
        <end position="99"/>
    </location>
</feature>
<dbReference type="InterPro" id="IPR032508">
    <property type="entry name" value="FecR_C"/>
</dbReference>
<dbReference type="Gene3D" id="2.60.120.1440">
    <property type="match status" value="1"/>
</dbReference>
<dbReference type="RefSeq" id="WP_145672380.1">
    <property type="nucleotide sequence ID" value="NZ_VIWO01000007.1"/>
</dbReference>
<dbReference type="PIRSF" id="PIRSF018266">
    <property type="entry name" value="FecR"/>
    <property type="match status" value="1"/>
</dbReference>
<protein>
    <submittedName>
        <fullName evidence="4">FecR family protein</fullName>
    </submittedName>
</protein>
<dbReference type="InterPro" id="IPR006860">
    <property type="entry name" value="FecR"/>
</dbReference>
<sequence>MLSSGEIKKLLSKYLNNTCTPEERALLLDELAAANINLEQAIDEYIASETGQAALSAKQSAAILQHILGHPARQRGAGMRRIAISVAAAAVLFVALLQIKRVISPPPVKETSYTIVTTARGEQLAFTMPDSTKVWLSADSKIIYRFGVTDKVREVTLSGEAYFEVAPDAHRPFKVLCKKAMVEVLGTAFNISGYAQDSVLRTTLLSGSIKLHSGNQQQLVYPGYTVSISNQREAIRIARADTAQVMAWRSGQIIFDNADLSTVMNTISLWYNVDVEYRGVMPKKYFLGLVDRKVGLPMMIAFLEENGVHTRLEGRKLTILPGGI</sequence>
<dbReference type="Gene3D" id="3.55.50.30">
    <property type="match status" value="1"/>
</dbReference>